<name>A0A916U7C8_9BURK</name>
<proteinExistence type="predicted"/>
<evidence type="ECO:0000313" key="1">
    <source>
        <dbReference type="EMBL" id="GGC63344.1"/>
    </source>
</evidence>
<dbReference type="EMBL" id="BMED01000001">
    <property type="protein sequence ID" value="GGC63344.1"/>
    <property type="molecule type" value="Genomic_DNA"/>
</dbReference>
<dbReference type="Proteomes" id="UP000637423">
    <property type="component" value="Unassembled WGS sequence"/>
</dbReference>
<organism evidence="1 2">
    <name type="scientific">Undibacterium terreum</name>
    <dbReference type="NCBI Taxonomy" id="1224302"/>
    <lineage>
        <taxon>Bacteria</taxon>
        <taxon>Pseudomonadati</taxon>
        <taxon>Pseudomonadota</taxon>
        <taxon>Betaproteobacteria</taxon>
        <taxon>Burkholderiales</taxon>
        <taxon>Oxalobacteraceae</taxon>
        <taxon>Undibacterium</taxon>
    </lineage>
</organism>
<keyword evidence="2" id="KW-1185">Reference proteome</keyword>
<gene>
    <name evidence="1" type="ORF">GCM10011396_07860</name>
</gene>
<accession>A0A916U7C8</accession>
<protein>
    <submittedName>
        <fullName evidence="1">Uncharacterized protein</fullName>
    </submittedName>
</protein>
<sequence>MLKRDYSPDTLPKRNLPLVSIIDQLKQQAAEGNYRAACRLAAELMRCTQVIPEIQRALEERRTVDLKNAKQAGDTERIESIQGAIADMEIGMARDKQICAGFENKENLEIWRYKLQAAQSGHAPSILDFVDSPTWLLTDQKTYEDAWITYRDNGEALLSELARSGNKRAIIELIMQYVRFDTQTAAIIGKYAPFKPDQQKAAMYIYAYYLLPNGNRSNAPFLNEALRKISQQLTSDQLAAAKSQADQLAASWPADQALQRNPPRMVHEAGDLGLDDICSQ</sequence>
<dbReference type="RefSeq" id="WP_188564651.1">
    <property type="nucleotide sequence ID" value="NZ_BMED01000001.1"/>
</dbReference>
<comment type="caution">
    <text evidence="1">The sequence shown here is derived from an EMBL/GenBank/DDBJ whole genome shotgun (WGS) entry which is preliminary data.</text>
</comment>
<reference evidence="1" key="2">
    <citation type="submission" date="2020-09" db="EMBL/GenBank/DDBJ databases">
        <authorList>
            <person name="Sun Q."/>
            <person name="Zhou Y."/>
        </authorList>
    </citation>
    <scope>NUCLEOTIDE SEQUENCE</scope>
    <source>
        <strain evidence="1">CGMCC 1.10998</strain>
    </source>
</reference>
<dbReference type="AlphaFoldDB" id="A0A916U7C8"/>
<reference evidence="1" key="1">
    <citation type="journal article" date="2014" name="Int. J. Syst. Evol. Microbiol.">
        <title>Complete genome sequence of Corynebacterium casei LMG S-19264T (=DSM 44701T), isolated from a smear-ripened cheese.</title>
        <authorList>
            <consortium name="US DOE Joint Genome Institute (JGI-PGF)"/>
            <person name="Walter F."/>
            <person name="Albersmeier A."/>
            <person name="Kalinowski J."/>
            <person name="Ruckert C."/>
        </authorList>
    </citation>
    <scope>NUCLEOTIDE SEQUENCE</scope>
    <source>
        <strain evidence="1">CGMCC 1.10998</strain>
    </source>
</reference>
<evidence type="ECO:0000313" key="2">
    <source>
        <dbReference type="Proteomes" id="UP000637423"/>
    </source>
</evidence>